<feature type="compositionally biased region" description="Basic and acidic residues" evidence="1">
    <location>
        <begin position="304"/>
        <end position="314"/>
    </location>
</feature>
<comment type="caution">
    <text evidence="2">The sequence shown here is derived from an EMBL/GenBank/DDBJ whole genome shotgun (WGS) entry which is preliminary data.</text>
</comment>
<feature type="compositionally biased region" description="Acidic residues" evidence="1">
    <location>
        <begin position="277"/>
        <end position="303"/>
    </location>
</feature>
<protein>
    <submittedName>
        <fullName evidence="2">Uncharacterized protein</fullName>
    </submittedName>
</protein>
<reference evidence="2 3" key="1">
    <citation type="journal article" date="2022" name="Front. Cell. Infect. Microbiol.">
        <title>The Genomes of Two Strains of Taenia crassiceps the Animal Model for the Study of Human Cysticercosis.</title>
        <authorList>
            <person name="Bobes R.J."/>
            <person name="Estrada K."/>
            <person name="Rios-Valencia D.G."/>
            <person name="Calderon-Gallegos A."/>
            <person name="de la Torre P."/>
            <person name="Carrero J.C."/>
            <person name="Sanchez-Flores A."/>
            <person name="Laclette J.P."/>
        </authorList>
    </citation>
    <scope>NUCLEOTIDE SEQUENCE [LARGE SCALE GENOMIC DNA]</scope>
    <source>
        <strain evidence="2">WFUcys</strain>
    </source>
</reference>
<dbReference type="Proteomes" id="UP001651158">
    <property type="component" value="Unassembled WGS sequence"/>
</dbReference>
<evidence type="ECO:0000313" key="2">
    <source>
        <dbReference type="EMBL" id="KAL5107089.1"/>
    </source>
</evidence>
<accession>A0ABR4QBT9</accession>
<gene>
    <name evidence="2" type="ORF">TcWFU_008870</name>
</gene>
<sequence length="372" mass="42005">MANLDADAAGGGVLANGSLQRLVSCAWLVFAAGCRRCHRTGDLQQAVLSTEMARPFVAKHPFLQAAIPEGEWDQVMPMGPCIRVVTLVDKSYEQVERVRARARAAAFDALIGLRSVEVRKRIHPTLFCIEPREQVGPNTFSGSKKTRRILLSTSMRLTQHQLMYPSVGAKPRIGEVSISMNLNRWIVEWMDGWMAIWVNATPTKLHRELDRAPHKPRPSHLKLPQKVNIDRLVIGSVYLGVECKQKLEDIVSSMPDSKLESWEIPDDDSEKKGKEEDHDDYVNDDDEEYQEDEGADEYEEDEYREEHLEKDKSVHGVGGSHPSERHTSPSHDDATESEDSATTAKVTDGPDLSTPSTESTKWKMQFYTYKIY</sequence>
<name>A0ABR4QBT9_9CEST</name>
<feature type="region of interest" description="Disordered" evidence="1">
    <location>
        <begin position="254"/>
        <end position="360"/>
    </location>
</feature>
<dbReference type="EMBL" id="JAKROA010000005">
    <property type="protein sequence ID" value="KAL5107089.1"/>
    <property type="molecule type" value="Genomic_DNA"/>
</dbReference>
<proteinExistence type="predicted"/>
<evidence type="ECO:0000256" key="1">
    <source>
        <dbReference type="SAM" id="MobiDB-lite"/>
    </source>
</evidence>
<keyword evidence="3" id="KW-1185">Reference proteome</keyword>
<evidence type="ECO:0000313" key="3">
    <source>
        <dbReference type="Proteomes" id="UP001651158"/>
    </source>
</evidence>
<feature type="compositionally biased region" description="Basic and acidic residues" evidence="1">
    <location>
        <begin position="322"/>
        <end position="334"/>
    </location>
</feature>
<organism evidence="2 3">
    <name type="scientific">Taenia crassiceps</name>
    <dbReference type="NCBI Taxonomy" id="6207"/>
    <lineage>
        <taxon>Eukaryota</taxon>
        <taxon>Metazoa</taxon>
        <taxon>Spiralia</taxon>
        <taxon>Lophotrochozoa</taxon>
        <taxon>Platyhelminthes</taxon>
        <taxon>Cestoda</taxon>
        <taxon>Eucestoda</taxon>
        <taxon>Cyclophyllidea</taxon>
        <taxon>Taeniidae</taxon>
        <taxon>Taenia</taxon>
    </lineage>
</organism>